<gene>
    <name evidence="1" type="ORF">DET48_11575</name>
</gene>
<evidence type="ECO:0000313" key="2">
    <source>
        <dbReference type="Proteomes" id="UP000248729"/>
    </source>
</evidence>
<proteinExistence type="predicted"/>
<evidence type="ECO:0008006" key="3">
    <source>
        <dbReference type="Google" id="ProtNLM"/>
    </source>
</evidence>
<protein>
    <recommendedName>
        <fullName evidence="3">DUF4020 domain-containing protein</fullName>
    </recommendedName>
</protein>
<dbReference type="Proteomes" id="UP000248729">
    <property type="component" value="Unassembled WGS sequence"/>
</dbReference>
<dbReference type="RefSeq" id="WP_112404180.1">
    <property type="nucleotide sequence ID" value="NZ_QLTR01000015.1"/>
</dbReference>
<comment type="caution">
    <text evidence="1">The sequence shown here is derived from an EMBL/GenBank/DDBJ whole genome shotgun (WGS) entry which is preliminary data.</text>
</comment>
<evidence type="ECO:0000313" key="1">
    <source>
        <dbReference type="EMBL" id="RAS62144.1"/>
    </source>
</evidence>
<sequence>MISELSQDELMVLERVIAKPELQPHFFSKVKSLKWFKAFSEKGLLAPSLNPSPVNTEGNYWNTPSWPITQYLVSSSQHLCDQDNEGYAKLYLQLIVDVTTYASEHSFSNYRTWWQFAKVLRNIPSDLISISEVEVISYWFSDRFDSRLVSKEIGDWVVDLLDVPNAHNNELMLKIFDLLFDISSTESKISSEKSEPILNMDGYTANSIAEKSAKKAGGILGLEVVELFESKFKQAIDIEGNDQWSAIWRSAVEEHEQNSSRNDVEAITLKLFRDALLGYCNVSHDEAVNIKLCSMLDNRYQIIQRVAIYIAGKSFIKLSRELRVKLLNEGFFSDHYRHELWHFLKGNFINLTADEKKQVHDVISKLVYTDESGGIDSKPTAYRQSIWYYSIKEQDEEAKVLYEICKEITGKEPDHPDFSSYMSVGTVQHESPVEINELLVLLKTPEELVKSLNDYKSKGHFREPGIEGLVKKFGELVTLECDTILSHSEHLIQLKPYYLHELFSVYSSLWEAKKTLDWDSRWNEILAFSEKLLVTDHFWNDDGSNCEGAFIGNVNWVIGTLSRLIESGCKSDSHAFGIDKSSRAKRVLELILERQPGEEFNLDSDAVSIAINSPRGRCLEAYVNLALYECRNSNKETTQHSEVWGAYEPIFARELDKPDSVNEYEFAAIVGTYIPNFLYLSEEWTLTNLDKIFDRSNLQRWLCAIQSYSYVSHLRPEIYALFRKHNYFELLLDSKYLKDETKNRYIEFVCVACIHELEKVDEQDGSIALLIRRANYSELETMVWFFWTQRNNKEIKIREIVFSLFPSLVALINPNTNKGKQFTSRLSLWSEFIDEINKQSKNWLMSIAPYAGYDYNADTLVENLARLSDKHPQDTYEIWKEALSRPCSIYSDESVKKLFANLINMGADGERYAKDIADEYLRLGDSRQVSLYQEVVNEIEGE</sequence>
<reference evidence="1 2" key="1">
    <citation type="submission" date="2018-06" db="EMBL/GenBank/DDBJ databases">
        <title>Freshwater and sediment microbial communities from various areas in North America, analyzing microbe dynamics in response to fracking.</title>
        <authorList>
            <person name="Lamendella R."/>
        </authorList>
    </citation>
    <scope>NUCLEOTIDE SEQUENCE [LARGE SCALE GENOMIC DNA]</scope>
    <source>
        <strain evidence="1 2">99A</strain>
    </source>
</reference>
<accession>A0A329E7L7</accession>
<organism evidence="1 2">
    <name type="scientific">Vibrio diazotrophicus</name>
    <dbReference type="NCBI Taxonomy" id="685"/>
    <lineage>
        <taxon>Bacteria</taxon>
        <taxon>Pseudomonadati</taxon>
        <taxon>Pseudomonadota</taxon>
        <taxon>Gammaproteobacteria</taxon>
        <taxon>Vibrionales</taxon>
        <taxon>Vibrionaceae</taxon>
        <taxon>Vibrio</taxon>
    </lineage>
</organism>
<dbReference type="EMBL" id="QLTR01000015">
    <property type="protein sequence ID" value="RAS62144.1"/>
    <property type="molecule type" value="Genomic_DNA"/>
</dbReference>
<dbReference type="AlphaFoldDB" id="A0A329E7L7"/>
<name>A0A329E7L7_VIBDI</name>